<evidence type="ECO:0000313" key="22">
    <source>
        <dbReference type="Proteomes" id="UP000314982"/>
    </source>
</evidence>
<keyword evidence="9" id="KW-1133">Transmembrane helix</keyword>
<reference evidence="21" key="2">
    <citation type="submission" date="2025-08" db="UniProtKB">
        <authorList>
            <consortium name="Ensembl"/>
        </authorList>
    </citation>
    <scope>IDENTIFICATION</scope>
</reference>
<dbReference type="GO" id="GO:0005903">
    <property type="term" value="C:brush border"/>
    <property type="evidence" value="ECO:0007669"/>
    <property type="project" value="TreeGrafter"/>
</dbReference>
<evidence type="ECO:0000256" key="4">
    <source>
        <dbReference type="ARBA" id="ARBA00022448"/>
    </source>
</evidence>
<keyword evidence="8" id="KW-0769">Symport</keyword>
<evidence type="ECO:0000256" key="9">
    <source>
        <dbReference type="ARBA" id="ARBA00022989"/>
    </source>
</evidence>
<dbReference type="PANTHER" id="PTHR10010">
    <property type="entry name" value="SOLUTE CARRIER FAMILY 34 SODIUM PHOSPHATE , MEMBER 2-RELATED"/>
    <property type="match status" value="1"/>
</dbReference>
<sequence length="178" mass="19629">WDPEDRIWEKWKLCLLTWGNMSCMCVTEGKIAGDIFKDNVVLPNLLPGLVVQILVTVPVQSSSSSTSIIVCVLLEVRSAVPIIMGSNIRMSFTNTIVVMMQAGERNEFKLLFAGATIRDCFNWLSVLVLLPMEVATGLMTHLAHIVVTSFKIQSGESIQPLMNTCHKHPFSPLSPSVG</sequence>
<accession>A0A4W5KMN8</accession>
<proteinExistence type="inferred from homology"/>
<keyword evidence="6" id="KW-0597">Phosphoprotein</keyword>
<evidence type="ECO:0000256" key="17">
    <source>
        <dbReference type="ARBA" id="ARBA00031850"/>
    </source>
</evidence>
<dbReference type="Proteomes" id="UP000314982">
    <property type="component" value="Unassembled WGS sequence"/>
</dbReference>
<comment type="subunit">
    <text evidence="20">Interacts via its C-terminal region with NHERF4. Interacts with NHERF1. Interacts with TMEM174; regulates SLC34A1 internalization by PTH and FGF23.</text>
</comment>
<evidence type="ECO:0000256" key="2">
    <source>
        <dbReference type="ARBA" id="ARBA00005808"/>
    </source>
</evidence>
<dbReference type="GO" id="GO:0016324">
    <property type="term" value="C:apical plasma membrane"/>
    <property type="evidence" value="ECO:0007669"/>
    <property type="project" value="UniProtKB-SubCell"/>
</dbReference>
<comment type="function">
    <text evidence="19">Involved in actively transporting phosphate into cells via Na(+) cotransport in the renal brush border membrane. The cotransport has a Na(+):Pi stoichiometry of 3:1 and is electrogenic.</text>
</comment>
<keyword evidence="13" id="KW-0325">Glycoprotein</keyword>
<name>A0A4W5KMN8_9TELE</name>
<evidence type="ECO:0000256" key="12">
    <source>
        <dbReference type="ARBA" id="ARBA00023157"/>
    </source>
</evidence>
<evidence type="ECO:0000313" key="21">
    <source>
        <dbReference type="Ensembl" id="ENSHHUP00000017772.1"/>
    </source>
</evidence>
<dbReference type="PANTHER" id="PTHR10010:SF21">
    <property type="entry name" value="SODIUM-DEPENDENT PHOSPHATE TRANSPORT PROTEIN 2A"/>
    <property type="match status" value="1"/>
</dbReference>
<evidence type="ECO:0000256" key="15">
    <source>
        <dbReference type="ARBA" id="ARBA00029614"/>
    </source>
</evidence>
<comment type="similarity">
    <text evidence="2">Belongs to the SLC34A transporter family.</text>
</comment>
<evidence type="ECO:0000256" key="16">
    <source>
        <dbReference type="ARBA" id="ARBA00029764"/>
    </source>
</evidence>
<dbReference type="GO" id="GO:0044341">
    <property type="term" value="P:sodium-dependent phosphate transport"/>
    <property type="evidence" value="ECO:0007669"/>
    <property type="project" value="InterPro"/>
</dbReference>
<keyword evidence="7" id="KW-0812">Transmembrane</keyword>
<reference evidence="21" key="3">
    <citation type="submission" date="2025-09" db="UniProtKB">
        <authorList>
            <consortium name="Ensembl"/>
        </authorList>
    </citation>
    <scope>IDENTIFICATION</scope>
</reference>
<dbReference type="STRING" id="62062.ENSHHUP00000017772"/>
<evidence type="ECO:0000256" key="1">
    <source>
        <dbReference type="ARBA" id="ARBA00004424"/>
    </source>
</evidence>
<evidence type="ECO:0000256" key="3">
    <source>
        <dbReference type="ARBA" id="ARBA00020021"/>
    </source>
</evidence>
<evidence type="ECO:0000256" key="14">
    <source>
        <dbReference type="ARBA" id="ARBA00023201"/>
    </source>
</evidence>
<protein>
    <recommendedName>
        <fullName evidence="3">Sodium-dependent phosphate transport protein 2A</fullName>
    </recommendedName>
    <alternativeName>
        <fullName evidence="17">Na(+)-dependent phosphate cotransporter 2A</fullName>
    </alternativeName>
    <alternativeName>
        <fullName evidence="15">Sodium/phosphate cotransporter 2A</fullName>
    </alternativeName>
    <alternativeName>
        <fullName evidence="16">Solute carrier family 34 member 1</fullName>
    </alternativeName>
</protein>
<organism evidence="21 22">
    <name type="scientific">Hucho hucho</name>
    <name type="common">huchen</name>
    <dbReference type="NCBI Taxonomy" id="62062"/>
    <lineage>
        <taxon>Eukaryota</taxon>
        <taxon>Metazoa</taxon>
        <taxon>Chordata</taxon>
        <taxon>Craniata</taxon>
        <taxon>Vertebrata</taxon>
        <taxon>Euteleostomi</taxon>
        <taxon>Actinopterygii</taxon>
        <taxon>Neopterygii</taxon>
        <taxon>Teleostei</taxon>
        <taxon>Protacanthopterygii</taxon>
        <taxon>Salmoniformes</taxon>
        <taxon>Salmonidae</taxon>
        <taxon>Salmoninae</taxon>
        <taxon>Hucho</taxon>
    </lineage>
</organism>
<keyword evidence="12" id="KW-1015">Disulfide bond</keyword>
<evidence type="ECO:0000256" key="19">
    <source>
        <dbReference type="ARBA" id="ARBA00045420"/>
    </source>
</evidence>
<comment type="catalytic activity">
    <reaction evidence="18">
        <text>3 Na(+)(out) + phosphate(out) = 3 Na(+)(in) + phosphate(in)</text>
        <dbReference type="Rhea" id="RHEA:71255"/>
        <dbReference type="ChEBI" id="CHEBI:29101"/>
        <dbReference type="ChEBI" id="CHEBI:43474"/>
    </reaction>
    <physiologicalReaction direction="left-to-right" evidence="18">
        <dbReference type="Rhea" id="RHEA:71256"/>
    </physiologicalReaction>
</comment>
<evidence type="ECO:0000256" key="7">
    <source>
        <dbReference type="ARBA" id="ARBA00022692"/>
    </source>
</evidence>
<evidence type="ECO:0000256" key="5">
    <source>
        <dbReference type="ARBA" id="ARBA00022475"/>
    </source>
</evidence>
<keyword evidence="14" id="KW-0915">Sodium</keyword>
<dbReference type="GO" id="GO:0031982">
    <property type="term" value="C:vesicle"/>
    <property type="evidence" value="ECO:0007669"/>
    <property type="project" value="TreeGrafter"/>
</dbReference>
<keyword evidence="5" id="KW-1003">Cell membrane</keyword>
<dbReference type="Ensembl" id="ENSHHUT00000018417.1">
    <property type="protein sequence ID" value="ENSHHUP00000017772.1"/>
    <property type="gene ID" value="ENSHHUG00000011067.1"/>
</dbReference>
<reference evidence="22" key="1">
    <citation type="submission" date="2018-06" db="EMBL/GenBank/DDBJ databases">
        <title>Genome assembly of Danube salmon.</title>
        <authorList>
            <person name="Macqueen D.J."/>
            <person name="Gundappa M.K."/>
        </authorList>
    </citation>
    <scope>NUCLEOTIDE SEQUENCE [LARGE SCALE GENOMIC DNA]</scope>
</reference>
<keyword evidence="10" id="KW-0406">Ion transport</keyword>
<dbReference type="GO" id="GO:0005436">
    <property type="term" value="F:sodium:phosphate symporter activity"/>
    <property type="evidence" value="ECO:0007669"/>
    <property type="project" value="InterPro"/>
</dbReference>
<evidence type="ECO:0000256" key="8">
    <source>
        <dbReference type="ARBA" id="ARBA00022847"/>
    </source>
</evidence>
<keyword evidence="11" id="KW-0472">Membrane</keyword>
<dbReference type="AlphaFoldDB" id="A0A4W5KMN8"/>
<keyword evidence="4" id="KW-0813">Transport</keyword>
<evidence type="ECO:0000256" key="6">
    <source>
        <dbReference type="ARBA" id="ARBA00022553"/>
    </source>
</evidence>
<dbReference type="GO" id="GO:0030643">
    <property type="term" value="P:intracellular phosphate ion homeostasis"/>
    <property type="evidence" value="ECO:0007669"/>
    <property type="project" value="TreeGrafter"/>
</dbReference>
<evidence type="ECO:0000256" key="10">
    <source>
        <dbReference type="ARBA" id="ARBA00023065"/>
    </source>
</evidence>
<evidence type="ECO:0000256" key="11">
    <source>
        <dbReference type="ARBA" id="ARBA00023136"/>
    </source>
</evidence>
<evidence type="ECO:0000256" key="18">
    <source>
        <dbReference type="ARBA" id="ARBA00034042"/>
    </source>
</evidence>
<keyword evidence="22" id="KW-1185">Reference proteome</keyword>
<keyword evidence="14" id="KW-0739">Sodium transport</keyword>
<dbReference type="InterPro" id="IPR003841">
    <property type="entry name" value="Na/Pi_transpt"/>
</dbReference>
<evidence type="ECO:0000256" key="20">
    <source>
        <dbReference type="ARBA" id="ARBA00046944"/>
    </source>
</evidence>
<comment type="subcellular location">
    <subcellularLocation>
        <location evidence="1">Apical cell membrane</location>
        <topology evidence="1">Multi-pass membrane protein</topology>
    </subcellularLocation>
</comment>
<evidence type="ECO:0000256" key="13">
    <source>
        <dbReference type="ARBA" id="ARBA00023180"/>
    </source>
</evidence>
<dbReference type="GeneTree" id="ENSGT00950000183177"/>